<dbReference type="Gene3D" id="3.30.465.10">
    <property type="match status" value="1"/>
</dbReference>
<keyword evidence="1" id="KW-0285">Flavoprotein</keyword>
<sequence length="395" mass="44788">MWTSWSGNVRFTPERVFTPSDEAGLQQVIQDAHARGGTVRVVGSRHSCSDVYVTYDTLVSMERLSGLVRADTDACTAAFLPGTTVEQAGTALMPHDLAMENMGHIDQQTLAGAISTGTHGAGKRLPNLSAQLIGVRLVDGTGTIRVFDEDNHPDTMQALRVSLGALGVFTEVTLRLLPQYRLVRKQYRASLHDCLIHLHDLMDTHRNFLFYWYPRRDDVTVRTWDEDDRDVPDLPFGELYKTARGYAKDVLPSEQELRFNELEYSVSLEDAVACFLDIRARIKAKHRKDVGWRVLFRPVRGDDSWLSNSYGKPAVVAITIHQNATLPYQPYFDDIETIFRAYGGRPHWGKKHSLRAADLRTLYPKWDAFQQLRSQLDPEGVLLNDHLKTLFTDDE</sequence>
<dbReference type="GO" id="GO:0016020">
    <property type="term" value="C:membrane"/>
    <property type="evidence" value="ECO:0007669"/>
    <property type="project" value="InterPro"/>
</dbReference>
<dbReference type="EMBL" id="FOLL01000009">
    <property type="protein sequence ID" value="SFC37107.1"/>
    <property type="molecule type" value="Genomic_DNA"/>
</dbReference>
<evidence type="ECO:0000313" key="6">
    <source>
        <dbReference type="Proteomes" id="UP000199577"/>
    </source>
</evidence>
<dbReference type="PIRSF" id="PIRSF000136">
    <property type="entry name" value="LGO_GLO"/>
    <property type="match status" value="1"/>
</dbReference>
<dbReference type="InterPro" id="IPR016164">
    <property type="entry name" value="FAD-linked_Oxase-like_C"/>
</dbReference>
<gene>
    <name evidence="5" type="ORF">SAMN05421747_109141</name>
</gene>
<dbReference type="Pfam" id="PF04030">
    <property type="entry name" value="ALO"/>
    <property type="match status" value="1"/>
</dbReference>
<dbReference type="PANTHER" id="PTHR43762">
    <property type="entry name" value="L-GULONOLACTONE OXIDASE"/>
    <property type="match status" value="1"/>
</dbReference>
<dbReference type="AlphaFoldDB" id="A0A1I1ILL5"/>
<dbReference type="InterPro" id="IPR006094">
    <property type="entry name" value="Oxid_FAD_bind_N"/>
</dbReference>
<dbReference type="SUPFAM" id="SSF55103">
    <property type="entry name" value="FAD-linked oxidases, C-terminal domain"/>
    <property type="match status" value="1"/>
</dbReference>
<evidence type="ECO:0000256" key="2">
    <source>
        <dbReference type="ARBA" id="ARBA00022827"/>
    </source>
</evidence>
<organism evidence="5 6">
    <name type="scientific">Parapedobacter composti</name>
    <dbReference type="NCBI Taxonomy" id="623281"/>
    <lineage>
        <taxon>Bacteria</taxon>
        <taxon>Pseudomonadati</taxon>
        <taxon>Bacteroidota</taxon>
        <taxon>Sphingobacteriia</taxon>
        <taxon>Sphingobacteriales</taxon>
        <taxon>Sphingobacteriaceae</taxon>
        <taxon>Parapedobacter</taxon>
    </lineage>
</organism>
<dbReference type="Gene3D" id="3.30.70.2520">
    <property type="match status" value="1"/>
</dbReference>
<evidence type="ECO:0000313" key="5">
    <source>
        <dbReference type="EMBL" id="SFC37107.1"/>
    </source>
</evidence>
<dbReference type="InterPro" id="IPR016169">
    <property type="entry name" value="FAD-bd_PCMH_sub2"/>
</dbReference>
<evidence type="ECO:0000259" key="4">
    <source>
        <dbReference type="PROSITE" id="PS51387"/>
    </source>
</evidence>
<accession>A0A1I1ILL5</accession>
<keyword evidence="6" id="KW-1185">Reference proteome</keyword>
<dbReference type="PROSITE" id="PS51387">
    <property type="entry name" value="FAD_PCMH"/>
    <property type="match status" value="1"/>
</dbReference>
<dbReference type="InterPro" id="IPR007173">
    <property type="entry name" value="ALO_C"/>
</dbReference>
<dbReference type="InterPro" id="IPR016167">
    <property type="entry name" value="FAD-bd_PCMH_sub1"/>
</dbReference>
<dbReference type="SUPFAM" id="SSF56176">
    <property type="entry name" value="FAD-binding/transporter-associated domain-like"/>
    <property type="match status" value="1"/>
</dbReference>
<dbReference type="InterPro" id="IPR016166">
    <property type="entry name" value="FAD-bd_PCMH"/>
</dbReference>
<evidence type="ECO:0000256" key="1">
    <source>
        <dbReference type="ARBA" id="ARBA00022630"/>
    </source>
</evidence>
<evidence type="ECO:0000256" key="3">
    <source>
        <dbReference type="ARBA" id="ARBA00023002"/>
    </source>
</evidence>
<name>A0A1I1ILL5_9SPHI</name>
<keyword evidence="3" id="KW-0560">Oxidoreductase</keyword>
<proteinExistence type="predicted"/>
<feature type="domain" description="FAD-binding PCMH-type" evidence="4">
    <location>
        <begin position="9"/>
        <end position="179"/>
    </location>
</feature>
<keyword evidence="2" id="KW-0274">FAD</keyword>
<protein>
    <submittedName>
        <fullName evidence="5">FAD/FMN-containing dehydrogenase</fullName>
    </submittedName>
</protein>
<dbReference type="Proteomes" id="UP000199577">
    <property type="component" value="Unassembled WGS sequence"/>
</dbReference>
<reference evidence="6" key="1">
    <citation type="submission" date="2016-10" db="EMBL/GenBank/DDBJ databases">
        <authorList>
            <person name="Varghese N."/>
            <person name="Submissions S."/>
        </authorList>
    </citation>
    <scope>NUCLEOTIDE SEQUENCE [LARGE SCALE GENOMIC DNA]</scope>
    <source>
        <strain evidence="6">DSM 22900</strain>
    </source>
</reference>
<dbReference type="InterPro" id="IPR036318">
    <property type="entry name" value="FAD-bd_PCMH-like_sf"/>
</dbReference>
<dbReference type="GO" id="GO:0071949">
    <property type="term" value="F:FAD binding"/>
    <property type="evidence" value="ECO:0007669"/>
    <property type="project" value="InterPro"/>
</dbReference>
<dbReference type="Gene3D" id="1.10.45.10">
    <property type="entry name" value="Vanillyl-alcohol Oxidase, Chain A, domain 4"/>
    <property type="match status" value="1"/>
</dbReference>
<dbReference type="InterPro" id="IPR010031">
    <property type="entry name" value="FAD_lactone_oxidase-like"/>
</dbReference>
<dbReference type="STRING" id="623281.SAMN05421747_109141"/>
<dbReference type="Pfam" id="PF01565">
    <property type="entry name" value="FAD_binding_4"/>
    <property type="match status" value="1"/>
</dbReference>
<dbReference type="GO" id="GO:0003885">
    <property type="term" value="F:D-arabinono-1,4-lactone oxidase activity"/>
    <property type="evidence" value="ECO:0007669"/>
    <property type="project" value="InterPro"/>
</dbReference>
<dbReference type="InterPro" id="IPR016171">
    <property type="entry name" value="Vanillyl_alc_oxidase_C-sub2"/>
</dbReference>
<dbReference type="PANTHER" id="PTHR43762:SF1">
    <property type="entry name" value="D-ARABINONO-1,4-LACTONE OXIDASE"/>
    <property type="match status" value="1"/>
</dbReference>
<dbReference type="Gene3D" id="3.30.43.10">
    <property type="entry name" value="Uridine Diphospho-n-acetylenolpyruvylglucosamine Reductase, domain 2"/>
    <property type="match status" value="1"/>
</dbReference>